<dbReference type="AlphaFoldDB" id="A0A8X6HQA4"/>
<dbReference type="InterPro" id="IPR003113">
    <property type="entry name" value="PI3K_ABD"/>
</dbReference>
<sequence>MEMNPYVMVDTTNSVSDLWSVEQDTDVTLDVLLPNGYFMNITVHRDASLSEIKEEVWECAQRCPLFGLLRDSDSYVFQCINPLTAEREELMEEEQRLSEVRPFQGVLRLVERRGDEEEKSLNSRLSIVIGMGE</sequence>
<dbReference type="OrthoDB" id="67688at2759"/>
<dbReference type="EMBL" id="BMAO01006295">
    <property type="protein sequence ID" value="GFR07519.1"/>
    <property type="molecule type" value="Genomic_DNA"/>
</dbReference>
<keyword evidence="4" id="KW-1185">Reference proteome</keyword>
<proteinExistence type="inferred from homology"/>
<dbReference type="SMART" id="SM00143">
    <property type="entry name" value="PI3K_p85B"/>
    <property type="match status" value="1"/>
</dbReference>
<organism evidence="3 4">
    <name type="scientific">Trichonephila clavata</name>
    <name type="common">Joro spider</name>
    <name type="synonym">Nephila clavata</name>
    <dbReference type="NCBI Taxonomy" id="2740835"/>
    <lineage>
        <taxon>Eukaryota</taxon>
        <taxon>Metazoa</taxon>
        <taxon>Ecdysozoa</taxon>
        <taxon>Arthropoda</taxon>
        <taxon>Chelicerata</taxon>
        <taxon>Arachnida</taxon>
        <taxon>Araneae</taxon>
        <taxon>Araneomorphae</taxon>
        <taxon>Entelegynae</taxon>
        <taxon>Araneoidea</taxon>
        <taxon>Nephilidae</taxon>
        <taxon>Trichonephila</taxon>
    </lineage>
</organism>
<name>A0A8X6HQA4_TRICU</name>
<accession>A0A8X6HQA4</accession>
<feature type="domain" description="PI3K-ABD" evidence="2">
    <location>
        <begin position="23"/>
        <end position="113"/>
    </location>
</feature>
<dbReference type="Proteomes" id="UP000887116">
    <property type="component" value="Unassembled WGS sequence"/>
</dbReference>
<comment type="similarity">
    <text evidence="1">Belongs to the PI3/PI4-kinase family.</text>
</comment>
<protein>
    <submittedName>
        <fullName evidence="3">Phosphatidylinositol 4,5-bisphosphate 3-kinase catalytic subunit delta isoform</fullName>
    </submittedName>
</protein>
<comment type="caution">
    <text evidence="3">The sequence shown here is derived from an EMBL/GenBank/DDBJ whole genome shotgun (WGS) entry which is preliminary data.</text>
</comment>
<dbReference type="Gene3D" id="3.10.20.770">
    <property type="match status" value="1"/>
</dbReference>
<dbReference type="Pfam" id="PF02192">
    <property type="entry name" value="PI3K_p85B"/>
    <property type="match status" value="1"/>
</dbReference>
<evidence type="ECO:0000256" key="1">
    <source>
        <dbReference type="PROSITE-ProRule" id="PRU00877"/>
    </source>
</evidence>
<gene>
    <name evidence="3" type="primary">Pik3cd_0</name>
    <name evidence="3" type="ORF">TNCT_291471</name>
</gene>
<evidence type="ECO:0000313" key="4">
    <source>
        <dbReference type="Proteomes" id="UP000887116"/>
    </source>
</evidence>
<reference evidence="3" key="1">
    <citation type="submission" date="2020-07" db="EMBL/GenBank/DDBJ databases">
        <title>Multicomponent nature underlies the extraordinary mechanical properties of spider dragline silk.</title>
        <authorList>
            <person name="Kono N."/>
            <person name="Nakamura H."/>
            <person name="Mori M."/>
            <person name="Yoshida Y."/>
            <person name="Ohtoshi R."/>
            <person name="Malay A.D."/>
            <person name="Moran D.A.P."/>
            <person name="Tomita M."/>
            <person name="Numata K."/>
            <person name="Arakawa K."/>
        </authorList>
    </citation>
    <scope>NUCLEOTIDE SEQUENCE</scope>
</reference>
<evidence type="ECO:0000313" key="3">
    <source>
        <dbReference type="EMBL" id="GFR07519.1"/>
    </source>
</evidence>
<evidence type="ECO:0000259" key="2">
    <source>
        <dbReference type="PROSITE" id="PS51544"/>
    </source>
</evidence>
<dbReference type="PROSITE" id="PS51544">
    <property type="entry name" value="PI3K_ABD"/>
    <property type="match status" value="1"/>
</dbReference>